<evidence type="ECO:0000259" key="1">
    <source>
        <dbReference type="Pfam" id="PF06114"/>
    </source>
</evidence>
<evidence type="ECO:0000313" key="3">
    <source>
        <dbReference type="Proteomes" id="UP000093796"/>
    </source>
</evidence>
<dbReference type="InterPro" id="IPR010359">
    <property type="entry name" value="IrrE_HExxH"/>
</dbReference>
<dbReference type="PATRIC" id="fig|438.15.peg.333"/>
<name>A0A1A0DLF4_ACEPA</name>
<protein>
    <recommendedName>
        <fullName evidence="1">IrrE N-terminal-like domain-containing protein</fullName>
    </recommendedName>
</protein>
<accession>A0A1A0DLF4</accession>
<dbReference type="Pfam" id="PF06114">
    <property type="entry name" value="Peptidase_M78"/>
    <property type="match status" value="1"/>
</dbReference>
<dbReference type="Proteomes" id="UP000093796">
    <property type="component" value="Unassembled WGS sequence"/>
</dbReference>
<dbReference type="Gene3D" id="1.10.10.2910">
    <property type="match status" value="1"/>
</dbReference>
<sequence length="173" mass="19501">MPSNLRQKPDYNRAMDEARRLLNQFGVVEPPIDPVKIASNLGIGVNFVTLSAANRNVSGFYDPADNTIYVNEAEYPKRQTFTIAHELGHALLHRDWAMSEDYKVLMRDPDANTSDPIEKEANAFAAHLLVPRHMLAKYWDKMAVPALSEMFAVSNAMIGYRISREFDESNATA</sequence>
<organism evidence="2 3">
    <name type="scientific">Acetobacter pasteurianus</name>
    <name type="common">Acetobacter turbidans</name>
    <dbReference type="NCBI Taxonomy" id="438"/>
    <lineage>
        <taxon>Bacteria</taxon>
        <taxon>Pseudomonadati</taxon>
        <taxon>Pseudomonadota</taxon>
        <taxon>Alphaproteobacteria</taxon>
        <taxon>Acetobacterales</taxon>
        <taxon>Acetobacteraceae</taxon>
        <taxon>Acetobacter</taxon>
    </lineage>
</organism>
<dbReference type="RefSeq" id="WP_081273867.1">
    <property type="nucleotide sequence ID" value="NZ_BSCN01000036.1"/>
</dbReference>
<dbReference type="AlphaFoldDB" id="A0A1A0DLF4"/>
<dbReference type="PANTHER" id="PTHR43236">
    <property type="entry name" value="ANTITOXIN HIGA1"/>
    <property type="match status" value="1"/>
</dbReference>
<reference evidence="2 3" key="1">
    <citation type="submission" date="2016-05" db="EMBL/GenBank/DDBJ databases">
        <title>Genome sequencing of Acetobacter pasteurianus strain SRCM100623.</title>
        <authorList>
            <person name="Song Y.R."/>
        </authorList>
    </citation>
    <scope>NUCLEOTIDE SEQUENCE [LARGE SCALE GENOMIC DNA]</scope>
    <source>
        <strain evidence="2 3">SRCM100623</strain>
    </source>
</reference>
<feature type="domain" description="IrrE N-terminal-like" evidence="1">
    <location>
        <begin position="44"/>
        <end position="163"/>
    </location>
</feature>
<proteinExistence type="predicted"/>
<dbReference type="OrthoDB" id="9794834at2"/>
<dbReference type="PANTHER" id="PTHR43236:SF2">
    <property type="entry name" value="BLL0069 PROTEIN"/>
    <property type="match status" value="1"/>
</dbReference>
<comment type="caution">
    <text evidence="2">The sequence shown here is derived from an EMBL/GenBank/DDBJ whole genome shotgun (WGS) entry which is preliminary data.</text>
</comment>
<dbReference type="EMBL" id="LYUD01000024">
    <property type="protein sequence ID" value="OAZ75909.1"/>
    <property type="molecule type" value="Genomic_DNA"/>
</dbReference>
<gene>
    <name evidence="2" type="ORF">SRCM100623_00300</name>
</gene>
<dbReference type="InterPro" id="IPR052345">
    <property type="entry name" value="Rad_response_metalloprotease"/>
</dbReference>
<evidence type="ECO:0000313" key="2">
    <source>
        <dbReference type="EMBL" id="OAZ75909.1"/>
    </source>
</evidence>